<evidence type="ECO:0000256" key="4">
    <source>
        <dbReference type="ARBA" id="ARBA00022452"/>
    </source>
</evidence>
<dbReference type="EMBL" id="JAKUML010000016">
    <property type="protein sequence ID" value="MCJ8147208.1"/>
    <property type="molecule type" value="Genomic_DNA"/>
</dbReference>
<evidence type="ECO:0000256" key="11">
    <source>
        <dbReference type="SAM" id="Coils"/>
    </source>
</evidence>
<protein>
    <recommendedName>
        <fullName evidence="3">Translocation and assembly module subunit TamA</fullName>
    </recommendedName>
    <alternativeName>
        <fullName evidence="9">Autotransporter assembly factor TamA</fullName>
    </alternativeName>
</protein>
<evidence type="ECO:0000256" key="8">
    <source>
        <dbReference type="ARBA" id="ARBA00023237"/>
    </source>
</evidence>
<feature type="domain" description="Bacterial surface antigen (D15)" evidence="13">
    <location>
        <begin position="634"/>
        <end position="935"/>
    </location>
</feature>
<proteinExistence type="inferred from homology"/>
<dbReference type="RefSeq" id="WP_241572858.1">
    <property type="nucleotide sequence ID" value="NZ_JAKUML010000016.1"/>
</dbReference>
<evidence type="ECO:0000259" key="13">
    <source>
        <dbReference type="Pfam" id="PF01103"/>
    </source>
</evidence>
<dbReference type="InterPro" id="IPR039910">
    <property type="entry name" value="D15-like"/>
</dbReference>
<feature type="compositionally biased region" description="Acidic residues" evidence="12">
    <location>
        <begin position="550"/>
        <end position="559"/>
    </location>
</feature>
<evidence type="ECO:0000259" key="14">
    <source>
        <dbReference type="Pfam" id="PF17243"/>
    </source>
</evidence>
<dbReference type="Proteomes" id="UP001139701">
    <property type="component" value="Unassembled WGS sequence"/>
</dbReference>
<dbReference type="GO" id="GO:0009279">
    <property type="term" value="C:cell outer membrane"/>
    <property type="evidence" value="ECO:0007669"/>
    <property type="project" value="UniProtKB-SubCell"/>
</dbReference>
<keyword evidence="16" id="KW-1185">Reference proteome</keyword>
<evidence type="ECO:0000256" key="6">
    <source>
        <dbReference type="ARBA" id="ARBA00022729"/>
    </source>
</evidence>
<dbReference type="PANTHER" id="PTHR12815">
    <property type="entry name" value="SORTING AND ASSEMBLY MACHINERY SAMM50 PROTEIN FAMILY MEMBER"/>
    <property type="match status" value="1"/>
</dbReference>
<keyword evidence="11" id="KW-0175">Coiled coil</keyword>
<evidence type="ECO:0000313" key="16">
    <source>
        <dbReference type="Proteomes" id="UP001139701"/>
    </source>
</evidence>
<dbReference type="Gene3D" id="2.40.160.50">
    <property type="entry name" value="membrane protein fhac: a member of the omp85/tpsb transporter family"/>
    <property type="match status" value="1"/>
</dbReference>
<dbReference type="Pfam" id="PF01103">
    <property type="entry name" value="Omp85"/>
    <property type="match status" value="1"/>
</dbReference>
<organism evidence="15 16">
    <name type="scientific">Acinetobacter sedimenti</name>
    <dbReference type="NCBI Taxonomy" id="2919922"/>
    <lineage>
        <taxon>Bacteria</taxon>
        <taxon>Pseudomonadati</taxon>
        <taxon>Pseudomonadota</taxon>
        <taxon>Gammaproteobacteria</taxon>
        <taxon>Moraxellales</taxon>
        <taxon>Moraxellaceae</taxon>
        <taxon>Acinetobacter</taxon>
    </lineage>
</organism>
<keyword evidence="4" id="KW-1134">Transmembrane beta strand</keyword>
<gene>
    <name evidence="15" type="ORF">MKI79_09940</name>
</gene>
<feature type="domain" description="TamA POTRA" evidence="14">
    <location>
        <begin position="239"/>
        <end position="303"/>
    </location>
</feature>
<dbReference type="GO" id="GO:0097347">
    <property type="term" value="C:TAM protein secretion complex"/>
    <property type="evidence" value="ECO:0007669"/>
    <property type="project" value="TreeGrafter"/>
</dbReference>
<comment type="similarity">
    <text evidence="2">Belongs to the TamA family.</text>
</comment>
<feature type="region of interest" description="Disordered" evidence="12">
    <location>
        <begin position="508"/>
        <end position="589"/>
    </location>
</feature>
<feature type="compositionally biased region" description="Basic and acidic residues" evidence="12">
    <location>
        <begin position="572"/>
        <end position="589"/>
    </location>
</feature>
<evidence type="ECO:0000256" key="2">
    <source>
        <dbReference type="ARBA" id="ARBA00010248"/>
    </source>
</evidence>
<dbReference type="Pfam" id="PF17243">
    <property type="entry name" value="POTRA_TamA_1"/>
    <property type="match status" value="1"/>
</dbReference>
<accession>A0A9X1WZA3</accession>
<keyword evidence="6" id="KW-0732">Signal</keyword>
<dbReference type="Gene3D" id="3.10.20.310">
    <property type="entry name" value="membrane protein fhac"/>
    <property type="match status" value="3"/>
</dbReference>
<dbReference type="InterPro" id="IPR000184">
    <property type="entry name" value="Bac_surfAg_D15"/>
</dbReference>
<evidence type="ECO:0000256" key="10">
    <source>
        <dbReference type="ARBA" id="ARBA00093548"/>
    </source>
</evidence>
<evidence type="ECO:0000256" key="9">
    <source>
        <dbReference type="ARBA" id="ARBA00033063"/>
    </source>
</evidence>
<evidence type="ECO:0000256" key="12">
    <source>
        <dbReference type="SAM" id="MobiDB-lite"/>
    </source>
</evidence>
<comment type="subunit">
    <text evidence="10">Interacts with TamB to form the translocation and assembly module (TAM).</text>
</comment>
<comment type="subcellular location">
    <subcellularLocation>
        <location evidence="1">Cell outer membrane</location>
    </subcellularLocation>
</comment>
<comment type="caution">
    <text evidence="15">The sequence shown here is derived from an EMBL/GenBank/DDBJ whole genome shotgun (WGS) entry which is preliminary data.</text>
</comment>
<evidence type="ECO:0000256" key="3">
    <source>
        <dbReference type="ARBA" id="ARBA00015419"/>
    </source>
</evidence>
<feature type="compositionally biased region" description="Low complexity" evidence="12">
    <location>
        <begin position="525"/>
        <end position="543"/>
    </location>
</feature>
<keyword evidence="8" id="KW-0998">Cell outer membrane</keyword>
<name>A0A9X1WZA3_9GAMM</name>
<dbReference type="GO" id="GO:0009306">
    <property type="term" value="P:protein secretion"/>
    <property type="evidence" value="ECO:0007669"/>
    <property type="project" value="TreeGrafter"/>
</dbReference>
<evidence type="ECO:0000256" key="1">
    <source>
        <dbReference type="ARBA" id="ARBA00004442"/>
    </source>
</evidence>
<feature type="coiled-coil region" evidence="11">
    <location>
        <begin position="56"/>
        <end position="88"/>
    </location>
</feature>
<dbReference type="PANTHER" id="PTHR12815:SF47">
    <property type="entry name" value="TRANSLOCATION AND ASSEMBLY MODULE SUBUNIT TAMA"/>
    <property type="match status" value="1"/>
</dbReference>
<evidence type="ECO:0000256" key="5">
    <source>
        <dbReference type="ARBA" id="ARBA00022692"/>
    </source>
</evidence>
<evidence type="ECO:0000313" key="15">
    <source>
        <dbReference type="EMBL" id="MCJ8147208.1"/>
    </source>
</evidence>
<dbReference type="InterPro" id="IPR035243">
    <property type="entry name" value="TamA_POTRA_Dom_1"/>
</dbReference>
<sequence length="938" mass="104683">MLDLNKKLFSFNVLNQSVLQIMTRHAAPSALLFGLSCAFVQLSYAENELVISNPNAEAVDEAIAKEEQEQQEQINEALEDQQAVEREQTSLDQAVNEFQADKVYQLQDSDIPAPDQAMLNEINQIAAQAQQDAEQQERSVPSLSQIQVNQESTTASEFQTTTSQMETVNVDQLVTTLQQQQVTVPDFQENSADPSQAQATNIEPKKERGFFARLFNRDEDDSILEKLPKIKVEVRSAEGKLDEKLEKNIDAKLSTFTQEAFEEFNVALPQIKEMANVAAQAVGYYEAEFKFSKPDEETLIVDVVQNEPVLVAEQPVIEFTGDGAEEAAFQVVSVVPDLNEGDILNHGDYENMRARIDNASDSRGYFDGFWRMRDVKVTLPENTADILMKYETGERYKLNAVEFRMSDPNEEFPLRKEILQQLVPFKEGDDYTEWRSNLLSSNLINSRYFNYTLVNVAKPDPITKALELPPDLAALHEAQQSQAPTPPITDGVEVKSQNVVDEGEFIGTAGNEAQNSETQNSDVQSGESVSSKSINSESINSKSAGNENQAEQDEADGNENDSKKQALAKSQSEADKRAEETEKLKAQARETKQVPVIVTLNADNPNSLETGIGYGTDTGVRLRSQYRRAIVNDRGHSLDVNLQLSENYQSIDGRYNIPYKHPLNDYFSVVGGYEREIKDKIGQGVELNIESAVIGAERTIKKPMGQWQHNMSVRYRLDSIEATGNVDPADMPDAFRVVSTDPEQESLLFGYEISRTEQNNYVNPTKGFRQFYRAEVGSESLLTETDMAILNAGWRFIYSLGENADHQFVGRGDLGYIVTGDFDRVPYNLRYFAGGDQSVRGYDYESLAPEENGLLLGGQTLAVGSLEYNYQFREGWRAAVFADAGNAYDENFSNETKYGVGLGIRWASPVGPIRVDVAAGVSEDSVPIRLHFFIGPPL</sequence>
<keyword evidence="7" id="KW-0472">Membrane</keyword>
<reference evidence="15" key="1">
    <citation type="submission" date="2022-02" db="EMBL/GenBank/DDBJ databases">
        <title>Acinetobacter A3.8 sp. nov., isolated from Sediment (Zhairuo Island).</title>
        <authorList>
            <person name="Zheng K."/>
        </authorList>
    </citation>
    <scope>NUCLEOTIDE SEQUENCE</scope>
    <source>
        <strain evidence="15">A3.8</strain>
    </source>
</reference>
<keyword evidence="5" id="KW-0812">Transmembrane</keyword>
<feature type="compositionally biased region" description="Polar residues" evidence="12">
    <location>
        <begin position="511"/>
        <end position="524"/>
    </location>
</feature>
<evidence type="ECO:0000256" key="7">
    <source>
        <dbReference type="ARBA" id="ARBA00023136"/>
    </source>
</evidence>
<dbReference type="AlphaFoldDB" id="A0A9X1WZA3"/>